<keyword evidence="6" id="KW-0325">Glycoprotein</keyword>
<keyword evidence="4" id="KW-0130">Cell adhesion</keyword>
<evidence type="ECO:0000256" key="7">
    <source>
        <dbReference type="SAM" id="MobiDB-lite"/>
    </source>
</evidence>
<evidence type="ECO:0000256" key="3">
    <source>
        <dbReference type="ARBA" id="ARBA00022729"/>
    </source>
</evidence>
<evidence type="ECO:0000256" key="5">
    <source>
        <dbReference type="ARBA" id="ARBA00023136"/>
    </source>
</evidence>
<evidence type="ECO:0000256" key="6">
    <source>
        <dbReference type="ARBA" id="ARBA00023180"/>
    </source>
</evidence>
<dbReference type="PANTHER" id="PTHR23412:SF6">
    <property type="entry name" value="MESOTHELIN"/>
    <property type="match status" value="1"/>
</dbReference>
<evidence type="ECO:0008006" key="10">
    <source>
        <dbReference type="Google" id="ProtNLM"/>
    </source>
</evidence>
<keyword evidence="3" id="KW-0732">Signal</keyword>
<keyword evidence="9" id="KW-1185">Reference proteome</keyword>
<reference evidence="8" key="1">
    <citation type="submission" date="2025-08" db="UniProtKB">
        <authorList>
            <consortium name="Ensembl"/>
        </authorList>
    </citation>
    <scope>IDENTIFICATION</scope>
</reference>
<proteinExistence type="inferred from homology"/>
<dbReference type="GO" id="GO:0009986">
    <property type="term" value="C:cell surface"/>
    <property type="evidence" value="ECO:0007669"/>
    <property type="project" value="TreeGrafter"/>
</dbReference>
<evidence type="ECO:0000256" key="2">
    <source>
        <dbReference type="ARBA" id="ARBA00011016"/>
    </source>
</evidence>
<dbReference type="GO" id="GO:0016020">
    <property type="term" value="C:membrane"/>
    <property type="evidence" value="ECO:0007669"/>
    <property type="project" value="UniProtKB-SubCell"/>
</dbReference>
<feature type="compositionally biased region" description="Polar residues" evidence="7">
    <location>
        <begin position="2153"/>
        <end position="2180"/>
    </location>
</feature>
<dbReference type="PANTHER" id="PTHR23412">
    <property type="entry name" value="STEREOCILIN RELATED"/>
    <property type="match status" value="1"/>
</dbReference>
<evidence type="ECO:0000313" key="8">
    <source>
        <dbReference type="Ensembl" id="ENSPMEP00000021627.1"/>
    </source>
</evidence>
<dbReference type="Ensembl" id="ENSPMET00000014773.1">
    <property type="protein sequence ID" value="ENSPMEP00000021627.1"/>
    <property type="gene ID" value="ENSPMEG00000001962.1"/>
</dbReference>
<comment type="subcellular location">
    <subcellularLocation>
        <location evidence="1">Membrane</location>
    </subcellularLocation>
</comment>
<evidence type="ECO:0000256" key="4">
    <source>
        <dbReference type="ARBA" id="ARBA00022889"/>
    </source>
</evidence>
<dbReference type="GO" id="GO:0007160">
    <property type="term" value="P:cell-matrix adhesion"/>
    <property type="evidence" value="ECO:0007669"/>
    <property type="project" value="TreeGrafter"/>
</dbReference>
<protein>
    <recommendedName>
        <fullName evidence="10">Mesothelin a</fullName>
    </recommendedName>
</protein>
<comment type="similarity">
    <text evidence="2">Belongs to the mesothelin family.</text>
</comment>
<keyword evidence="5" id="KW-0472">Membrane</keyword>
<sequence>MEVEQNIQRIVESSIKVFSDLGTNLSGSDVLEQIGILDSLSVDNYNDPAFIRLWFSLKMTFLLPFVTDSFLFQLGNKNFSCSSFQELVKSLSERLETSQTTEREQIYSNFIRVYLTRKEKAEAGCTENVEGSEDWLDKNIQSFLVFATLQDLKTMNRNFSGSDVLEKLSPQQRAELILDPDSGALEDADFVRLIIKNVTMSGDDEQLNHFFQKFSILSKETNTTYIQNVAVRETIFNLTLSSLALKFDVFEVQDYQLWFQVYLIPVIASIQPDSLQVIPRNISCESYGAIVTGLMESLKILPLDVSMDVRSSLESLQEAFPDCATLDSFTCKDTHVDEKLICSEVDSSRLQALENDNSPGAVCNFTVTEHACAPTRRLSAEILAKLLKCSLESNQMYVVEVWQLLFQKASPVLSQALASFSDMAPTAMSAAYSNPLDALREVVAKNLTQDQLKSEDFVKSWFQARLGPFLASPSTNFLFCLGTYNFSCQTYQIVIGAFSNQSPLMDVDRKRAVFTHFIQPFLSRKDLPDPGCVSSANSSQLWLQANLGNFSQFASVGDLQALYPNFSSAEALSKLSPSQVAELLLSTDISNDTQFVDKVFERLEVGNAVENVDAFFTKLTEKGEVPEFQVDVRDRIMNKTYIIIGPFFPEFPEKDLFDWFHVKLVPVLPSFTPQMLQGVITNINCTKYQVIVSGMGKVVSAVGQDRQKEIAAVLLQYLKNSADVINQPACRENIQTDSQWVETNLGPFSPYATYSELKFFNLSQSAILDSLSPGQKAEFLLQPDILANVSLVVTVFERFTASASLENLESFFNTFVDGLAKQNLTAVNASMRENILNLTITALAPKFYLLNLEGFRLWFQIYLPLFLPSVKSTTFEIIPRNISCSSYQQVIKGLDNIISQLSKAQNQEVLKFGLDYLKAQLTSGLSCVDAGTEINDRSWLEDNFGQFRLQASFKDFLSLKKDFKGAEVADLLTLSQLKELAATPSQLNGTQDVTKVMTVIEPADFAAFFDSLSQAVVAKSVNYSLEVKSAFLQEVFNRGGLPAVSDEDFLQWLRRLQPLLTDLSPNLVPRLFSLAANRSCATSHETMNVLDTIQTTLSNNTKTEVYRNILIFLQDSTPLKCYSGGSFYLFLQNFFLSFGFPDVATFISLLPPKRESELLNTISTSELSQFLNQPDVVSNNTDICIIFSNYNNTPSFLENEDVPDDVRRIILPCVWPLALSSNRRSEVDLWFNVRLRSYLRFLTKDLISFNKVQNSSCLAFQKLVSFMGKNFTYTGSDFGQPDVYAVIRSYLGAESAARCYNPTDPDLNSTSWFVNYISTFVIFITLDDFKGFVNISQVNVFLEDKANLELFNNAAIPQDVTDYYILQLYEFYPSFGLIMLPGSLLCSPDIPSSLFASLNEADTMAILDKLKRFCNSTENPERSAALASNIKVITAQTFADLGSASSGLTNSQILSVPPEVLVSSLSILGSVNTWGQDQASNIIHSIISSGFQINSSASLASLGTLIIGVPSKSINSISASEALRASKNPMLVSNMLEAPKVVQEIFVKKIISVDSSPAKVVQNVPDALATEIPPSLLVFSEGTANITVINKKTWTADQSTMFFPTLAEADFDTEQLSPFVLQGFTCGTVKKMTKPKISQLIHACRPRKGRAKVELKEPQLTCMYNLIRGDLSQNFTDYPSDMLLYLDSENVQKANCRSYFSALGATDFSVASSILNKGPKKFREARDCLGISGVSLSRDNVEVLGNMVCTLDRSDIENSDPLILEKLKACKDLSASQVAAMETLLLSGKTQYGAVNSWDQQTLQGLGTLPLYLTRNIWTHFTATTTKRFLKGFMPELRKQKTEKKKLKTLFSELAPTVAKRGAGCSEGNITQVTVSDPSFPFGYNQLQFELCLDVPILKDNLHSICQKVDDDGYQRIILNKLNQAFPSGVPDQEVQMLASVSRSATLDDISKWNITELDTLAALMKPEDGTWETAQSKAIITKYLKASGNSLDSSELNIIDSNLCSLDTSTLQTITADSMRNTKHLDVASCSTEQKRVLYEISNTSFSVHRDNPINYYNLVKGYLGGAPRADIAALSRQNISMDVDTFRSLDINVITNLTVANVQGLMGENLRDLKLFENDTVVQIWVNLQLQSDLDTLGLGLITTRADPTVPTATNSTEPQGNTNGSNTTPATTAIPSQSATTSGVLEFTKSPASVLLTALLTAALQIILQPA</sequence>
<evidence type="ECO:0000313" key="9">
    <source>
        <dbReference type="Proteomes" id="UP000261480"/>
    </source>
</evidence>
<name>A0A3B3Y2N7_9TELE</name>
<dbReference type="Pfam" id="PF06060">
    <property type="entry name" value="Mesothelin"/>
    <property type="match status" value="1"/>
</dbReference>
<reference evidence="8" key="2">
    <citation type="submission" date="2025-09" db="UniProtKB">
        <authorList>
            <consortium name="Ensembl"/>
        </authorList>
    </citation>
    <scope>IDENTIFICATION</scope>
</reference>
<organism evidence="8 9">
    <name type="scientific">Poecilia mexicana</name>
    <dbReference type="NCBI Taxonomy" id="48701"/>
    <lineage>
        <taxon>Eukaryota</taxon>
        <taxon>Metazoa</taxon>
        <taxon>Chordata</taxon>
        <taxon>Craniata</taxon>
        <taxon>Vertebrata</taxon>
        <taxon>Euteleostomi</taxon>
        <taxon>Actinopterygii</taxon>
        <taxon>Neopterygii</taxon>
        <taxon>Teleostei</taxon>
        <taxon>Neoteleostei</taxon>
        <taxon>Acanthomorphata</taxon>
        <taxon>Ovalentaria</taxon>
        <taxon>Atherinomorphae</taxon>
        <taxon>Cyprinodontiformes</taxon>
        <taxon>Poeciliidae</taxon>
        <taxon>Poeciliinae</taxon>
        <taxon>Poecilia</taxon>
    </lineage>
</organism>
<accession>A0A3B3Y2N7</accession>
<feature type="region of interest" description="Disordered" evidence="7">
    <location>
        <begin position="2150"/>
        <end position="2180"/>
    </location>
</feature>
<dbReference type="Proteomes" id="UP000261480">
    <property type="component" value="Unplaced"/>
</dbReference>
<dbReference type="InterPro" id="IPR010335">
    <property type="entry name" value="Mesothelin"/>
</dbReference>
<evidence type="ECO:0000256" key="1">
    <source>
        <dbReference type="ARBA" id="ARBA00004370"/>
    </source>
</evidence>
<dbReference type="InterPro" id="IPR026664">
    <property type="entry name" value="Stereocilin-rel"/>
</dbReference>